<feature type="transmembrane region" description="Helical" evidence="5">
    <location>
        <begin position="68"/>
        <end position="89"/>
    </location>
</feature>
<dbReference type="Proteomes" id="UP000249134">
    <property type="component" value="Chromosome 1"/>
</dbReference>
<feature type="transmembrane region" description="Helical" evidence="5">
    <location>
        <begin position="192"/>
        <end position="210"/>
    </location>
</feature>
<evidence type="ECO:0000313" key="7">
    <source>
        <dbReference type="Proteomes" id="UP000249134"/>
    </source>
</evidence>
<evidence type="ECO:0000256" key="4">
    <source>
        <dbReference type="ARBA" id="ARBA00023136"/>
    </source>
</evidence>
<dbReference type="Pfam" id="PF02659">
    <property type="entry name" value="Mntp"/>
    <property type="match status" value="2"/>
</dbReference>
<feature type="transmembrane region" description="Helical" evidence="5">
    <location>
        <begin position="36"/>
        <end position="56"/>
    </location>
</feature>
<feature type="transmembrane region" description="Helical" evidence="5">
    <location>
        <begin position="137"/>
        <end position="156"/>
    </location>
</feature>
<dbReference type="InterPro" id="IPR014205">
    <property type="entry name" value="Spore_YtaF"/>
</dbReference>
<feature type="transmembrane region" description="Helical" evidence="5">
    <location>
        <begin position="163"/>
        <end position="186"/>
    </location>
</feature>
<evidence type="ECO:0000256" key="2">
    <source>
        <dbReference type="ARBA" id="ARBA00022692"/>
    </source>
</evidence>
<evidence type="ECO:0000256" key="5">
    <source>
        <dbReference type="SAM" id="Phobius"/>
    </source>
</evidence>
<protein>
    <submittedName>
        <fullName evidence="6">Putative sporulation protein YtaF</fullName>
    </submittedName>
</protein>
<dbReference type="EMBL" id="LS483476">
    <property type="protein sequence ID" value="SQI54983.1"/>
    <property type="molecule type" value="Genomic_DNA"/>
</dbReference>
<dbReference type="AlphaFoldDB" id="A0A2X4VVZ2"/>
<proteinExistence type="predicted"/>
<name>A0A2X4VVZ2_LEDLE</name>
<dbReference type="NCBIfam" id="TIGR02840">
    <property type="entry name" value="spore_YtaF"/>
    <property type="match status" value="1"/>
</dbReference>
<keyword evidence="2 5" id="KW-0812">Transmembrane</keyword>
<reference evidence="6 7" key="1">
    <citation type="submission" date="2018-06" db="EMBL/GenBank/DDBJ databases">
        <authorList>
            <consortium name="Pathogen Informatics"/>
            <person name="Doyle S."/>
        </authorList>
    </citation>
    <scope>NUCLEOTIDE SEQUENCE [LARGE SCALE GENOMIC DNA]</scope>
    <source>
        <strain evidence="6 7">NCTC4824</strain>
    </source>
</reference>
<dbReference type="PANTHER" id="PTHR35529">
    <property type="entry name" value="MANGANESE EFFLUX PUMP MNTP-RELATED"/>
    <property type="match status" value="1"/>
</dbReference>
<accession>A0A2X4VVZ2</accession>
<organism evidence="6 7">
    <name type="scientific">Lederbergia lenta</name>
    <name type="common">Bacillus lentus</name>
    <dbReference type="NCBI Taxonomy" id="1467"/>
    <lineage>
        <taxon>Bacteria</taxon>
        <taxon>Bacillati</taxon>
        <taxon>Bacillota</taxon>
        <taxon>Bacilli</taxon>
        <taxon>Bacillales</taxon>
        <taxon>Bacillaceae</taxon>
        <taxon>Lederbergia</taxon>
    </lineage>
</organism>
<evidence type="ECO:0000256" key="1">
    <source>
        <dbReference type="ARBA" id="ARBA00022475"/>
    </source>
</evidence>
<evidence type="ECO:0000256" key="3">
    <source>
        <dbReference type="ARBA" id="ARBA00022989"/>
    </source>
</evidence>
<dbReference type="KEGG" id="blen:NCTC4824_01406"/>
<sequence>MEMGFSLSLLLLAVAISLDSFSTGLAYGLRNMRIPLKSILIIAMCTALSLGIAMLAGQLIQRLLSVEFASRLGGSILMLIGALVIYQFFKKDKDPVDINEKIVFNWEIKTLGVVIHILKKPTRADFDSSGTVTGLEALILGVALSLDAFGAGIGAAMLGFSPIILASCAALMSSIFLASGLQIGKIFSRSSWFQKLAFLPGLLLMFIGLLKM</sequence>
<dbReference type="InterPro" id="IPR003810">
    <property type="entry name" value="Mntp/YtaF"/>
</dbReference>
<keyword evidence="4 5" id="KW-0472">Membrane</keyword>
<keyword evidence="3 5" id="KW-1133">Transmembrane helix</keyword>
<dbReference type="PANTHER" id="PTHR35529:SF2">
    <property type="entry name" value="SPORULATION PROTEIN YTAF-RELATED"/>
    <property type="match status" value="1"/>
</dbReference>
<evidence type="ECO:0000313" key="6">
    <source>
        <dbReference type="EMBL" id="SQI54983.1"/>
    </source>
</evidence>
<gene>
    <name evidence="6" type="primary">ytaF</name>
    <name evidence="6" type="ORF">NCTC4824_01406</name>
</gene>
<dbReference type="STRING" id="1348624.GCA_001591545_00497"/>
<keyword evidence="1" id="KW-1003">Cell membrane</keyword>
<keyword evidence="7" id="KW-1185">Reference proteome</keyword>